<protein>
    <submittedName>
        <fullName evidence="3">Thioesterase</fullName>
    </submittedName>
</protein>
<dbReference type="EMBL" id="JABBGC010000001">
    <property type="protein sequence ID" value="NML37845.1"/>
    <property type="molecule type" value="Genomic_DNA"/>
</dbReference>
<comment type="similarity">
    <text evidence="1">Belongs to the thioesterase family.</text>
</comment>
<dbReference type="InterPro" id="IPR029058">
    <property type="entry name" value="AB_hydrolase_fold"/>
</dbReference>
<sequence>MKKTDKSQLFVLHFAGGNIYSLRFISAFLTDFEVIPLELPGRGKRMTAPLLHDFEEAADDIYRQIITQRNHMPFMIFGHSLGAYLALAAAQRLEQQQQPPACIFTSGNAGPGIRSTHNWHQLNDQDFIEKLTTLGGLPPEFLDSPELLEFYLPIIRADFKLAEKSSFASHRINIPIYAMMGSKEKTMGEIGNWQQFTNALFRYSLFEGGHFFIDEHAEKIAAIIRTFYHSISSTVKEKLS</sequence>
<proteinExistence type="inferred from homology"/>
<dbReference type="Pfam" id="PF00975">
    <property type="entry name" value="Thioesterase"/>
    <property type="match status" value="1"/>
</dbReference>
<name>A0A848GGS6_9BACT</name>
<dbReference type="RefSeq" id="WP_169224885.1">
    <property type="nucleotide sequence ID" value="NZ_JABBGC010000001.1"/>
</dbReference>
<feature type="domain" description="Thioesterase" evidence="2">
    <location>
        <begin position="8"/>
        <end position="226"/>
    </location>
</feature>
<dbReference type="PANTHER" id="PTHR11487">
    <property type="entry name" value="THIOESTERASE"/>
    <property type="match status" value="1"/>
</dbReference>
<dbReference type="PANTHER" id="PTHR11487:SF0">
    <property type="entry name" value="S-ACYL FATTY ACID SYNTHASE THIOESTERASE, MEDIUM CHAIN"/>
    <property type="match status" value="1"/>
</dbReference>
<dbReference type="AlphaFoldDB" id="A0A848GGS6"/>
<organism evidence="3 4">
    <name type="scientific">Chitinophaga fulva</name>
    <dbReference type="NCBI Taxonomy" id="2728842"/>
    <lineage>
        <taxon>Bacteria</taxon>
        <taxon>Pseudomonadati</taxon>
        <taxon>Bacteroidota</taxon>
        <taxon>Chitinophagia</taxon>
        <taxon>Chitinophagales</taxon>
        <taxon>Chitinophagaceae</taxon>
        <taxon>Chitinophaga</taxon>
    </lineage>
</organism>
<evidence type="ECO:0000259" key="2">
    <source>
        <dbReference type="Pfam" id="PF00975"/>
    </source>
</evidence>
<accession>A0A848GGS6</accession>
<dbReference type="SUPFAM" id="SSF53474">
    <property type="entry name" value="alpha/beta-Hydrolases"/>
    <property type="match status" value="1"/>
</dbReference>
<comment type="caution">
    <text evidence="3">The sequence shown here is derived from an EMBL/GenBank/DDBJ whole genome shotgun (WGS) entry which is preliminary data.</text>
</comment>
<dbReference type="GO" id="GO:0008610">
    <property type="term" value="P:lipid biosynthetic process"/>
    <property type="evidence" value="ECO:0007669"/>
    <property type="project" value="TreeGrafter"/>
</dbReference>
<evidence type="ECO:0000313" key="3">
    <source>
        <dbReference type="EMBL" id="NML37845.1"/>
    </source>
</evidence>
<gene>
    <name evidence="3" type="ORF">HHL17_11630</name>
</gene>
<keyword evidence="4" id="KW-1185">Reference proteome</keyword>
<dbReference type="InterPro" id="IPR012223">
    <property type="entry name" value="TEII"/>
</dbReference>
<dbReference type="InterPro" id="IPR001031">
    <property type="entry name" value="Thioesterase"/>
</dbReference>
<evidence type="ECO:0000256" key="1">
    <source>
        <dbReference type="ARBA" id="ARBA00007169"/>
    </source>
</evidence>
<reference evidence="3 4" key="1">
    <citation type="submission" date="2020-04" db="EMBL/GenBank/DDBJ databases">
        <title>Chitinophaga sp. G-6-1-13 sp. nov., isolated from soil.</title>
        <authorList>
            <person name="Dahal R.H."/>
            <person name="Chaudhary D.K."/>
        </authorList>
    </citation>
    <scope>NUCLEOTIDE SEQUENCE [LARGE SCALE GENOMIC DNA]</scope>
    <source>
        <strain evidence="3 4">G-6-1-13</strain>
    </source>
</reference>
<evidence type="ECO:0000313" key="4">
    <source>
        <dbReference type="Proteomes" id="UP000583266"/>
    </source>
</evidence>
<dbReference type="Gene3D" id="3.40.50.1820">
    <property type="entry name" value="alpha/beta hydrolase"/>
    <property type="match status" value="1"/>
</dbReference>
<dbReference type="Proteomes" id="UP000583266">
    <property type="component" value="Unassembled WGS sequence"/>
</dbReference>